<dbReference type="Proteomes" id="UP000298412">
    <property type="component" value="Unassembled WGS sequence"/>
</dbReference>
<dbReference type="OrthoDB" id="3541041at2"/>
<accession>A0A4R8WQW1</accession>
<dbReference type="RefSeq" id="WP_134567314.1">
    <property type="nucleotide sequence ID" value="NZ_SOFP01000047.1"/>
</dbReference>
<evidence type="ECO:0000313" key="1">
    <source>
        <dbReference type="EMBL" id="TFC14585.1"/>
    </source>
</evidence>
<dbReference type="EMBL" id="SOFP01000047">
    <property type="protein sequence ID" value="TFC14585.1"/>
    <property type="molecule type" value="Genomic_DNA"/>
</dbReference>
<name>A0A4R8WQW1_9MICO</name>
<keyword evidence="2" id="KW-1185">Reference proteome</keyword>
<proteinExistence type="predicted"/>
<gene>
    <name evidence="1" type="ORF">E3O19_10305</name>
</gene>
<evidence type="ECO:0000313" key="2">
    <source>
        <dbReference type="Proteomes" id="UP000298412"/>
    </source>
</evidence>
<dbReference type="AlphaFoldDB" id="A0A4R8WQW1"/>
<sequence>MSGKGRAVDTEMLGLAREAFGAAIERVSAAPASVARAMYGPLAESVWWAICIDEELEVVESYRSRRNTDPQGNVVNGLRYARSALGHHRFFAVQTAGGVSIPYVIPYKIETFGAWLPVADLPDFDQQSTFRPRYEQYVAGRRVLDTLVDAAGWFDRACAESLA</sequence>
<reference evidence="1 2" key="1">
    <citation type="submission" date="2019-03" db="EMBL/GenBank/DDBJ databases">
        <title>Genomics of glacier-inhabiting Cryobacterium strains.</title>
        <authorList>
            <person name="Liu Q."/>
            <person name="Xin Y.-H."/>
        </authorList>
    </citation>
    <scope>NUCLEOTIDE SEQUENCE [LARGE SCALE GENOMIC DNA]</scope>
    <source>
        <strain evidence="1 2">MDT1-3</strain>
    </source>
</reference>
<organism evidence="1 2">
    <name type="scientific">Cryobacterium algoritolerans</name>
    <dbReference type="NCBI Taxonomy" id="1259184"/>
    <lineage>
        <taxon>Bacteria</taxon>
        <taxon>Bacillati</taxon>
        <taxon>Actinomycetota</taxon>
        <taxon>Actinomycetes</taxon>
        <taxon>Micrococcales</taxon>
        <taxon>Microbacteriaceae</taxon>
        <taxon>Cryobacterium</taxon>
    </lineage>
</organism>
<protein>
    <submittedName>
        <fullName evidence="1">Uncharacterized protein</fullName>
    </submittedName>
</protein>
<comment type="caution">
    <text evidence="1">The sequence shown here is derived from an EMBL/GenBank/DDBJ whole genome shotgun (WGS) entry which is preliminary data.</text>
</comment>